<reference evidence="3 4" key="1">
    <citation type="submission" date="2019-04" db="EMBL/GenBank/DDBJ databases">
        <title>Saccharibacteria TM7 genomes.</title>
        <authorList>
            <person name="Bor B."/>
            <person name="He X."/>
            <person name="Chen T."/>
            <person name="Dewhirst F.E."/>
        </authorList>
    </citation>
    <scope>NUCLEOTIDE SEQUENCE [LARGE SCALE GENOMIC DNA]</scope>
    <source>
        <strain evidence="3 4">BB001</strain>
    </source>
</reference>
<feature type="domain" description="Glycosyltransferase 2-like" evidence="2">
    <location>
        <begin position="18"/>
        <end position="190"/>
    </location>
</feature>
<keyword evidence="1" id="KW-0812">Transmembrane</keyword>
<dbReference type="Proteomes" id="UP000310639">
    <property type="component" value="Chromosome"/>
</dbReference>
<dbReference type="OrthoDB" id="9771846at2"/>
<dbReference type="AlphaFoldDB" id="A0A4P9A418"/>
<dbReference type="Gene3D" id="3.90.550.10">
    <property type="entry name" value="Spore Coat Polysaccharide Biosynthesis Protein SpsA, Chain A"/>
    <property type="match status" value="1"/>
</dbReference>
<dbReference type="PANTHER" id="PTHR43179:SF11">
    <property type="entry name" value="GLYCOSYL TRANSFERASE"/>
    <property type="match status" value="1"/>
</dbReference>
<proteinExistence type="predicted"/>
<dbReference type="GO" id="GO:0016740">
    <property type="term" value="F:transferase activity"/>
    <property type="evidence" value="ECO:0007669"/>
    <property type="project" value="UniProtKB-KW"/>
</dbReference>
<dbReference type="InterPro" id="IPR029044">
    <property type="entry name" value="Nucleotide-diphossugar_trans"/>
</dbReference>
<dbReference type="CDD" id="cd04186">
    <property type="entry name" value="GT_2_like_c"/>
    <property type="match status" value="1"/>
</dbReference>
<feature type="transmembrane region" description="Helical" evidence="1">
    <location>
        <begin position="256"/>
        <end position="278"/>
    </location>
</feature>
<evidence type="ECO:0000313" key="3">
    <source>
        <dbReference type="EMBL" id="QCT42575.1"/>
    </source>
</evidence>
<evidence type="ECO:0000259" key="2">
    <source>
        <dbReference type="Pfam" id="PF00535"/>
    </source>
</evidence>
<evidence type="ECO:0000256" key="1">
    <source>
        <dbReference type="SAM" id="Phobius"/>
    </source>
</evidence>
<gene>
    <name evidence="3" type="ORF">FBF37_03930</name>
</gene>
<sequence>MYNRLHQAKTGDDMRAAVVILNYKGWHDTKKCLAAMKKQTHEDFEIYLIDNGSGDDSVKELSKIKMKNIHFHQEPKNTGFTGGVNIGIRWAIEHGFDAVALLNNDAAPEPDWLKNLATALEQKPEVGAVTSLMLDTTGNFIDDAGDEYSTWGIPALRAEHLPKDQAPDSGLLFGATGGATLYRTKVFQQIGFFDEDFFAYNEDVDISWRMQLVGWKVWYEKTAVVFHKHSATSSKIPGFTINQVFKNLPQVFWKNVPFPMIIPMWFKFTMIYFMFMVYQIPKGGFKFAAKGFIQSIRLWPQSLAKRRRIQKTKTVSNAYIKSLLYHGLPLKQVNRIKKALGFK</sequence>
<dbReference type="PANTHER" id="PTHR43179">
    <property type="entry name" value="RHAMNOSYLTRANSFERASE WBBL"/>
    <property type="match status" value="1"/>
</dbReference>
<accession>A0A4P9A418</accession>
<dbReference type="Pfam" id="PF00535">
    <property type="entry name" value="Glycos_transf_2"/>
    <property type="match status" value="1"/>
</dbReference>
<dbReference type="SUPFAM" id="SSF53448">
    <property type="entry name" value="Nucleotide-diphospho-sugar transferases"/>
    <property type="match status" value="1"/>
</dbReference>
<keyword evidence="4" id="KW-1185">Reference proteome</keyword>
<evidence type="ECO:0000313" key="4">
    <source>
        <dbReference type="Proteomes" id="UP000310639"/>
    </source>
</evidence>
<keyword evidence="1" id="KW-1133">Transmembrane helix</keyword>
<name>A0A4P9A418_9BACT</name>
<keyword evidence="1" id="KW-0472">Membrane</keyword>
<dbReference type="KEGG" id="nft:FBF37_03930"/>
<protein>
    <submittedName>
        <fullName evidence="3">Glycosyltransferase family 2 protein</fullName>
    </submittedName>
</protein>
<dbReference type="InterPro" id="IPR001173">
    <property type="entry name" value="Glyco_trans_2-like"/>
</dbReference>
<keyword evidence="3" id="KW-0808">Transferase</keyword>
<organism evidence="3 4">
    <name type="scientific">Candidatus Nanosynbacter featherlites</name>
    <dbReference type="NCBI Taxonomy" id="2572088"/>
    <lineage>
        <taxon>Bacteria</taxon>
        <taxon>Candidatus Saccharimonadota</taxon>
        <taxon>Candidatus Saccharimonadia</taxon>
        <taxon>Candidatus Nanosynbacterales</taxon>
        <taxon>Candidatus Nanosynbacteraceae</taxon>
        <taxon>Candidatus Nanosynbacter</taxon>
    </lineage>
</organism>
<dbReference type="EMBL" id="CP040004">
    <property type="protein sequence ID" value="QCT42575.1"/>
    <property type="molecule type" value="Genomic_DNA"/>
</dbReference>